<dbReference type="InterPro" id="IPR012677">
    <property type="entry name" value="Nucleotide-bd_a/b_plait_sf"/>
</dbReference>
<feature type="compositionally biased region" description="Basic residues" evidence="3">
    <location>
        <begin position="8"/>
        <end position="23"/>
    </location>
</feature>
<feature type="region of interest" description="Disordered" evidence="3">
    <location>
        <begin position="1"/>
        <end position="109"/>
    </location>
</feature>
<sequence length="316" mass="34735">MPPEIKLTKKQRKGIAFRERRGKGGPSRDGADEPADIPELEVQDEQIKLSDEQTPKQPQVTVGQKRKRAPEDGQVNEDPKNTDGVSPKVKSKKRKTTKTANDSNENDVSKGDAKLKRFILFVGNLPYTISKAQILEHFSECSPAPAIRLLTSKSRTGKPQTAVQAAKNKGCAFLEFSSHEAMQAAIRKHHSELAGRRINVELTAGGGGNSDQRKEKLRVRNRTLNDQRKRGAERRSPKGSGLDGPEQSQSRLPTRHSTTSGETQVVDRPKTWSIPTTQDHQVQRRKTRGKSADKGAKAVHGKPSWAPSGANAIKVG</sequence>
<evidence type="ECO:0000256" key="1">
    <source>
        <dbReference type="ARBA" id="ARBA00022884"/>
    </source>
</evidence>
<proteinExistence type="predicted"/>
<dbReference type="GO" id="GO:0042274">
    <property type="term" value="P:ribosomal small subunit biogenesis"/>
    <property type="evidence" value="ECO:0007669"/>
    <property type="project" value="TreeGrafter"/>
</dbReference>
<dbReference type="InterPro" id="IPR035979">
    <property type="entry name" value="RBD_domain_sf"/>
</dbReference>
<dbReference type="AlphaFoldDB" id="A0A0K6FN00"/>
<dbReference type="Pfam" id="PF00076">
    <property type="entry name" value="RRM_1"/>
    <property type="match status" value="1"/>
</dbReference>
<dbReference type="SMART" id="SM00360">
    <property type="entry name" value="RRM"/>
    <property type="match status" value="1"/>
</dbReference>
<keyword evidence="1 2" id="KW-0694">RNA-binding</keyword>
<accession>A0A0K6FN00</accession>
<dbReference type="Proteomes" id="UP000044841">
    <property type="component" value="Unassembled WGS sequence"/>
</dbReference>
<dbReference type="InterPro" id="IPR000504">
    <property type="entry name" value="RRM_dom"/>
</dbReference>
<dbReference type="GO" id="GO:0019843">
    <property type="term" value="F:rRNA binding"/>
    <property type="evidence" value="ECO:0007669"/>
    <property type="project" value="TreeGrafter"/>
</dbReference>
<evidence type="ECO:0000259" key="4">
    <source>
        <dbReference type="PROSITE" id="PS50102"/>
    </source>
</evidence>
<evidence type="ECO:0000256" key="2">
    <source>
        <dbReference type="PROSITE-ProRule" id="PRU00176"/>
    </source>
</evidence>
<dbReference type="PANTHER" id="PTHR23236">
    <property type="entry name" value="EUKARYOTIC TRANSLATION INITIATION FACTOR 4B/4H"/>
    <property type="match status" value="1"/>
</dbReference>
<feature type="domain" description="RRM" evidence="4">
    <location>
        <begin position="118"/>
        <end position="205"/>
    </location>
</feature>
<dbReference type="Gene3D" id="3.30.70.330">
    <property type="match status" value="1"/>
</dbReference>
<dbReference type="GO" id="GO:0005730">
    <property type="term" value="C:nucleolus"/>
    <property type="evidence" value="ECO:0007669"/>
    <property type="project" value="TreeGrafter"/>
</dbReference>
<reference evidence="5 6" key="1">
    <citation type="submission" date="2015-07" db="EMBL/GenBank/DDBJ databases">
        <authorList>
            <person name="Noorani M."/>
        </authorList>
    </citation>
    <scope>NUCLEOTIDE SEQUENCE [LARGE SCALE GENOMIC DNA]</scope>
    <source>
        <strain evidence="5">BBA 69670</strain>
    </source>
</reference>
<dbReference type="PANTHER" id="PTHR23236:SF51">
    <property type="entry name" value="NUCLEOLAR PROTEIN 6"/>
    <property type="match status" value="1"/>
</dbReference>
<name>A0A0K6FN00_9AGAM</name>
<dbReference type="CDD" id="cd12400">
    <property type="entry name" value="RRM_Nop6"/>
    <property type="match status" value="1"/>
</dbReference>
<dbReference type="InterPro" id="IPR034228">
    <property type="entry name" value="Nop6_RRM"/>
</dbReference>
<evidence type="ECO:0000313" key="6">
    <source>
        <dbReference type="Proteomes" id="UP000044841"/>
    </source>
</evidence>
<evidence type="ECO:0000313" key="5">
    <source>
        <dbReference type="EMBL" id="CUA67543.1"/>
    </source>
</evidence>
<gene>
    <name evidence="5" type="ORF">RSOLAG22IIIB_07425</name>
</gene>
<protein>
    <recommendedName>
        <fullName evidence="4">RRM domain-containing protein</fullName>
    </recommendedName>
</protein>
<dbReference type="PROSITE" id="PS50102">
    <property type="entry name" value="RRM"/>
    <property type="match status" value="1"/>
</dbReference>
<evidence type="ECO:0000256" key="3">
    <source>
        <dbReference type="SAM" id="MobiDB-lite"/>
    </source>
</evidence>
<feature type="compositionally biased region" description="Acidic residues" evidence="3">
    <location>
        <begin position="32"/>
        <end position="44"/>
    </location>
</feature>
<keyword evidence="6" id="KW-1185">Reference proteome</keyword>
<feature type="compositionally biased region" description="Basic and acidic residues" evidence="3">
    <location>
        <begin position="223"/>
        <end position="236"/>
    </location>
</feature>
<feature type="region of interest" description="Disordered" evidence="3">
    <location>
        <begin position="202"/>
        <end position="316"/>
    </location>
</feature>
<dbReference type="EMBL" id="CYGV01000125">
    <property type="protein sequence ID" value="CUA67543.1"/>
    <property type="molecule type" value="Genomic_DNA"/>
</dbReference>
<dbReference type="SUPFAM" id="SSF54928">
    <property type="entry name" value="RNA-binding domain, RBD"/>
    <property type="match status" value="1"/>
</dbReference>
<feature type="compositionally biased region" description="Polar residues" evidence="3">
    <location>
        <begin position="246"/>
        <end position="263"/>
    </location>
</feature>
<feature type="compositionally biased region" description="Basic and acidic residues" evidence="3">
    <location>
        <begin position="45"/>
        <end position="54"/>
    </location>
</feature>
<organism evidence="5 6">
    <name type="scientific">Rhizoctonia solani</name>
    <dbReference type="NCBI Taxonomy" id="456999"/>
    <lineage>
        <taxon>Eukaryota</taxon>
        <taxon>Fungi</taxon>
        <taxon>Dikarya</taxon>
        <taxon>Basidiomycota</taxon>
        <taxon>Agaricomycotina</taxon>
        <taxon>Agaricomycetes</taxon>
        <taxon>Cantharellales</taxon>
        <taxon>Ceratobasidiaceae</taxon>
        <taxon>Rhizoctonia</taxon>
    </lineage>
</organism>